<dbReference type="Proteomes" id="UP001053296">
    <property type="component" value="Chromosome"/>
</dbReference>
<organism evidence="1 2">
    <name type="scientific">Pseudodesulfovibrio sediminis</name>
    <dbReference type="NCBI Taxonomy" id="2810563"/>
    <lineage>
        <taxon>Bacteria</taxon>
        <taxon>Pseudomonadati</taxon>
        <taxon>Thermodesulfobacteriota</taxon>
        <taxon>Desulfovibrionia</taxon>
        <taxon>Desulfovibrionales</taxon>
        <taxon>Desulfovibrionaceae</taxon>
    </lineage>
</organism>
<sequence>MNIVAGIDALDTPGLFAAATRRIILHAAVYGAFAKSEAHRNGLKQALLKPGFERLDIIAIDPAHDSTWTTSFLEALRFGISSQGVTDEVALSHQYLTELAAEFPDKIHLHPARRLPCLPILIIDDTILFGQYAHAGEHAPNGFWGIVKTDVNRLLGWARTGKPPVNATHKDIAAFRLINECSRAMNTTQPPPQQCTP</sequence>
<dbReference type="EMBL" id="AP024485">
    <property type="protein sequence ID" value="BCS89897.1"/>
    <property type="molecule type" value="Genomic_DNA"/>
</dbReference>
<evidence type="ECO:0000313" key="2">
    <source>
        <dbReference type="Proteomes" id="UP001053296"/>
    </source>
</evidence>
<proteinExistence type="predicted"/>
<reference evidence="1" key="1">
    <citation type="journal article" date="2022" name="Arch. Microbiol.">
        <title>Pseudodesulfovibrio sediminis sp. nov., a mesophilic and neutrophilic sulfate-reducing bacterium isolated from sediment of a brackish lake.</title>
        <authorList>
            <person name="Takahashi A."/>
            <person name="Kojima H."/>
            <person name="Watanabe M."/>
            <person name="Fukui M."/>
        </authorList>
    </citation>
    <scope>NUCLEOTIDE SEQUENCE</scope>
    <source>
        <strain evidence="1">SF6</strain>
    </source>
</reference>
<protein>
    <submittedName>
        <fullName evidence="1">Uncharacterized protein</fullName>
    </submittedName>
</protein>
<keyword evidence="2" id="KW-1185">Reference proteome</keyword>
<evidence type="ECO:0000313" key="1">
    <source>
        <dbReference type="EMBL" id="BCS89897.1"/>
    </source>
</evidence>
<name>A0ABN6EWT1_9BACT</name>
<dbReference type="RefSeq" id="WP_229591851.1">
    <property type="nucleotide sequence ID" value="NZ_AP024485.1"/>
</dbReference>
<gene>
    <name evidence="1" type="primary">hydX</name>
    <name evidence="1" type="ORF">PSDVSF_31390</name>
</gene>
<accession>A0ABN6EWT1</accession>